<name>A0A7W6LH35_9HYPH</name>
<dbReference type="InterPro" id="IPR010279">
    <property type="entry name" value="YqjD/ElaB"/>
</dbReference>
<reference evidence="2 3" key="1">
    <citation type="submission" date="2020-08" db="EMBL/GenBank/DDBJ databases">
        <title>Genomic Encyclopedia of Type Strains, Phase IV (KMG-IV): sequencing the most valuable type-strain genomes for metagenomic binning, comparative biology and taxonomic classification.</title>
        <authorList>
            <person name="Goeker M."/>
        </authorList>
    </citation>
    <scope>NUCLEOTIDE SEQUENCE [LARGE SCALE GENOMIC DNA]</scope>
    <source>
        <strain evidence="2 3">DSM 29514</strain>
    </source>
</reference>
<dbReference type="RefSeq" id="WP_244484783.1">
    <property type="nucleotide sequence ID" value="NZ_CP049250.1"/>
</dbReference>
<proteinExistence type="predicted"/>
<feature type="coiled-coil region" evidence="1">
    <location>
        <begin position="15"/>
        <end position="86"/>
    </location>
</feature>
<accession>A0A7W6LH35</accession>
<evidence type="ECO:0000313" key="2">
    <source>
        <dbReference type="EMBL" id="MBB4144047.1"/>
    </source>
</evidence>
<comment type="caution">
    <text evidence="2">The sequence shown here is derived from an EMBL/GenBank/DDBJ whole genome shotgun (WGS) entry which is preliminary data.</text>
</comment>
<evidence type="ECO:0000313" key="3">
    <source>
        <dbReference type="Proteomes" id="UP000519897"/>
    </source>
</evidence>
<dbReference type="Proteomes" id="UP000519897">
    <property type="component" value="Unassembled WGS sequence"/>
</dbReference>
<dbReference type="PANTHER" id="PTHR35893:SF3">
    <property type="entry name" value="INNER MEMBRANE PROTEIN"/>
    <property type="match status" value="1"/>
</dbReference>
<protein>
    <submittedName>
        <fullName evidence="2">ElaB/YqjD/DUF883 family membrane-anchored ribosome-binding protein</fullName>
    </submittedName>
</protein>
<evidence type="ECO:0000256" key="1">
    <source>
        <dbReference type="SAM" id="Coils"/>
    </source>
</evidence>
<dbReference type="EMBL" id="JACIEC010000002">
    <property type="protein sequence ID" value="MBB4144047.1"/>
    <property type="molecule type" value="Genomic_DNA"/>
</dbReference>
<dbReference type="AlphaFoldDB" id="A0A7W6LH35"/>
<keyword evidence="1" id="KW-0175">Coiled coil</keyword>
<keyword evidence="3" id="KW-1185">Reference proteome</keyword>
<gene>
    <name evidence="2" type="ORF">GGQ72_002599</name>
</gene>
<sequence>MSMNSPNDFTRTGSEGDIEKQLQQLREDLAALARSVAAAGSNKADDLKYKARRASNEAMDASAQALDSARAQFQSIEKDIERQIRTKPLQSVAIAAGIGFLFALLSRR</sequence>
<dbReference type="PANTHER" id="PTHR35893">
    <property type="entry name" value="INNER MEMBRANE PROTEIN-RELATED"/>
    <property type="match status" value="1"/>
</dbReference>
<organism evidence="2 3">
    <name type="scientific">Rhizobium rhizoryzae</name>
    <dbReference type="NCBI Taxonomy" id="451876"/>
    <lineage>
        <taxon>Bacteria</taxon>
        <taxon>Pseudomonadati</taxon>
        <taxon>Pseudomonadota</taxon>
        <taxon>Alphaproteobacteria</taxon>
        <taxon>Hyphomicrobiales</taxon>
        <taxon>Rhizobiaceae</taxon>
        <taxon>Rhizobium/Agrobacterium group</taxon>
        <taxon>Rhizobium</taxon>
    </lineage>
</organism>
<dbReference type="GO" id="GO:0043022">
    <property type="term" value="F:ribosome binding"/>
    <property type="evidence" value="ECO:0007669"/>
    <property type="project" value="InterPro"/>
</dbReference>